<dbReference type="STRING" id="1094619.G4Z7V3"/>
<dbReference type="KEGG" id="psoj:PHYSODRAFT_496849"/>
<dbReference type="AlphaFoldDB" id="G4Z7V3"/>
<organism evidence="1 2">
    <name type="scientific">Phytophthora sojae (strain P6497)</name>
    <name type="common">Soybean stem and root rot agent</name>
    <name type="synonym">Phytophthora megasperma f. sp. glycines</name>
    <dbReference type="NCBI Taxonomy" id="1094619"/>
    <lineage>
        <taxon>Eukaryota</taxon>
        <taxon>Sar</taxon>
        <taxon>Stramenopiles</taxon>
        <taxon>Oomycota</taxon>
        <taxon>Peronosporomycetes</taxon>
        <taxon>Peronosporales</taxon>
        <taxon>Peronosporaceae</taxon>
        <taxon>Phytophthora</taxon>
    </lineage>
</organism>
<dbReference type="OMA" id="SARAWQK"/>
<evidence type="ECO:0000313" key="1">
    <source>
        <dbReference type="EMBL" id="EGZ22488.1"/>
    </source>
</evidence>
<dbReference type="SMR" id="G4Z7V3"/>
<dbReference type="EMBL" id="JH159153">
    <property type="protein sequence ID" value="EGZ22488.1"/>
    <property type="molecule type" value="Genomic_DNA"/>
</dbReference>
<dbReference type="Proteomes" id="UP000002640">
    <property type="component" value="Unassembled WGS sequence"/>
</dbReference>
<gene>
    <name evidence="1" type="ORF">PHYSODRAFT_496849</name>
</gene>
<sequence length="397" mass="45707">MKILVVHFISPIQYQGRSPWEQKILAALRTYRDLNGDLLVPQSLVIPTGDERWPSVTWGYKLGTAVRDLRWRLQSKSPLPTGMKEELEKMSFVKNMAQYKWDNIVLPALQRQFRRVHGHADVPTDFVVPTGDEAWPELAWGFRLGGTVSRIRRVNAYRTLVAASKEELDRMGFCYDMTIAERDWKEKILPAFQVYRQEFGDCIVGYSFTVPSCPPWPEKAWKMPLGVIVHGIRTSLIYAEQVARDKDVLDALGFAWSRGDAVWSEILMPTLQAYVNVYGDGNIPIKFEVPSEDPWPRKTWGKKLGMALYQMRHRGQFFAGYGHDIDKLDELGVNIKLSSQAWDKRVVPLLEVYAELYVDEEVPADFVVPSEDPWEKKLWGVRLGLIVARNSQFMARK</sequence>
<proteinExistence type="predicted"/>
<dbReference type="PANTHER" id="PTHR37066:SF1">
    <property type="entry name" value="LNS2_PITP DOMAIN-CONTAINING PROTEIN"/>
    <property type="match status" value="1"/>
</dbReference>
<dbReference type="PANTHER" id="PTHR37066">
    <property type="entry name" value="HELICASE-ASSOCIATED"/>
    <property type="match status" value="1"/>
</dbReference>
<reference evidence="1 2" key="1">
    <citation type="journal article" date="2006" name="Science">
        <title>Phytophthora genome sequences uncover evolutionary origins and mechanisms of pathogenesis.</title>
        <authorList>
            <person name="Tyler B.M."/>
            <person name="Tripathy S."/>
            <person name="Zhang X."/>
            <person name="Dehal P."/>
            <person name="Jiang R.H."/>
            <person name="Aerts A."/>
            <person name="Arredondo F.D."/>
            <person name="Baxter L."/>
            <person name="Bensasson D."/>
            <person name="Beynon J.L."/>
            <person name="Chapman J."/>
            <person name="Damasceno C.M."/>
            <person name="Dorrance A.E."/>
            <person name="Dou D."/>
            <person name="Dickerman A.W."/>
            <person name="Dubchak I.L."/>
            <person name="Garbelotto M."/>
            <person name="Gijzen M."/>
            <person name="Gordon S.G."/>
            <person name="Govers F."/>
            <person name="Grunwald N.J."/>
            <person name="Huang W."/>
            <person name="Ivors K.L."/>
            <person name="Jones R.W."/>
            <person name="Kamoun S."/>
            <person name="Krampis K."/>
            <person name="Lamour K.H."/>
            <person name="Lee M.K."/>
            <person name="McDonald W.H."/>
            <person name="Medina M."/>
            <person name="Meijer H.J."/>
            <person name="Nordberg E.K."/>
            <person name="Maclean D.J."/>
            <person name="Ospina-Giraldo M.D."/>
            <person name="Morris P.F."/>
            <person name="Phuntumart V."/>
            <person name="Putnam N.H."/>
            <person name="Rash S."/>
            <person name="Rose J.K."/>
            <person name="Sakihama Y."/>
            <person name="Salamov A.A."/>
            <person name="Savidor A."/>
            <person name="Scheuring C.F."/>
            <person name="Smith B.M."/>
            <person name="Sobral B.W."/>
            <person name="Terry A."/>
            <person name="Torto-Alalibo T.A."/>
            <person name="Win J."/>
            <person name="Xu Z."/>
            <person name="Zhang H."/>
            <person name="Grigoriev I.V."/>
            <person name="Rokhsar D.S."/>
            <person name="Boore J.L."/>
        </authorList>
    </citation>
    <scope>NUCLEOTIDE SEQUENCE [LARGE SCALE GENOMIC DNA]</scope>
    <source>
        <strain evidence="1 2">P6497</strain>
    </source>
</reference>
<evidence type="ECO:0000313" key="2">
    <source>
        <dbReference type="Proteomes" id="UP000002640"/>
    </source>
</evidence>
<name>G4Z7V3_PHYSP</name>
<accession>G4Z7V3</accession>
<protein>
    <submittedName>
        <fullName evidence="1">Uncharacterized protein</fullName>
    </submittedName>
</protein>
<keyword evidence="2" id="KW-1185">Reference proteome</keyword>
<dbReference type="GeneID" id="20657364"/>
<dbReference type="RefSeq" id="XP_009525205.1">
    <property type="nucleotide sequence ID" value="XM_009526910.1"/>
</dbReference>
<dbReference type="InParanoid" id="G4Z7V3"/>